<keyword evidence="6" id="KW-1185">Reference proteome</keyword>
<accession>U7D6S1</accession>
<dbReference type="Pfam" id="PF08126">
    <property type="entry name" value="Propeptide_C25"/>
    <property type="match status" value="1"/>
</dbReference>
<dbReference type="SUPFAM" id="SSF52129">
    <property type="entry name" value="Caspase-like"/>
    <property type="match status" value="1"/>
</dbReference>
<proteinExistence type="predicted"/>
<evidence type="ECO:0000313" key="5">
    <source>
        <dbReference type="EMBL" id="ERP32214.1"/>
    </source>
</evidence>
<dbReference type="InterPro" id="IPR038490">
    <property type="entry name" value="Gingipain_propep_sf"/>
</dbReference>
<dbReference type="InterPro" id="IPR029030">
    <property type="entry name" value="Caspase-like_dom_sf"/>
</dbReference>
<dbReference type="GO" id="GO:0006508">
    <property type="term" value="P:proteolysis"/>
    <property type="evidence" value="ECO:0007669"/>
    <property type="project" value="InterPro"/>
</dbReference>
<comment type="caution">
    <text evidence="5">The sequence shown here is derived from an EMBL/GenBank/DDBJ whole genome shotgun (WGS) entry which is preliminary data.</text>
</comment>
<dbReference type="Gene3D" id="3.40.50.1460">
    <property type="match status" value="1"/>
</dbReference>
<reference evidence="5 6" key="1">
    <citation type="journal article" date="2013" name="Environ. Microbiol.">
        <title>Genome analysis of Chitinivibrio alkaliphilus gen. nov., sp. nov., a novel extremely haloalkaliphilic anaerobic chitinolytic bacterium from the candidate phylum Termite Group 3.</title>
        <authorList>
            <person name="Sorokin D.Y."/>
            <person name="Gumerov V.M."/>
            <person name="Rakitin A.L."/>
            <person name="Beletsky A.V."/>
            <person name="Damste J.S."/>
            <person name="Muyzer G."/>
            <person name="Mardanov A.V."/>
            <person name="Ravin N.V."/>
        </authorList>
    </citation>
    <scope>NUCLEOTIDE SEQUENCE [LARGE SCALE GENOMIC DNA]</scope>
    <source>
        <strain evidence="5 6">ACht1</strain>
    </source>
</reference>
<dbReference type="STRING" id="1313304.CALK_0946"/>
<dbReference type="Gene3D" id="2.60.40.10">
    <property type="entry name" value="Immunoglobulins"/>
    <property type="match status" value="1"/>
</dbReference>
<dbReference type="Gene3D" id="3.40.50.10390">
    <property type="entry name" value="Gingipain r, domain 1"/>
    <property type="match status" value="1"/>
</dbReference>
<feature type="domain" description="Gingipain" evidence="3">
    <location>
        <begin position="222"/>
        <end position="549"/>
    </location>
</feature>
<dbReference type="Proteomes" id="UP000017148">
    <property type="component" value="Unassembled WGS sequence"/>
</dbReference>
<dbReference type="GO" id="GO:0004197">
    <property type="term" value="F:cysteine-type endopeptidase activity"/>
    <property type="evidence" value="ECO:0007669"/>
    <property type="project" value="InterPro"/>
</dbReference>
<dbReference type="InterPro" id="IPR001769">
    <property type="entry name" value="Gingipain"/>
</dbReference>
<dbReference type="InterPro" id="IPR013783">
    <property type="entry name" value="Ig-like_fold"/>
</dbReference>
<organism evidence="5 6">
    <name type="scientific">Chitinivibrio alkaliphilus ACht1</name>
    <dbReference type="NCBI Taxonomy" id="1313304"/>
    <lineage>
        <taxon>Bacteria</taxon>
        <taxon>Pseudomonadati</taxon>
        <taxon>Fibrobacterota</taxon>
        <taxon>Chitinivibrionia</taxon>
        <taxon>Chitinivibrionales</taxon>
        <taxon>Chitinivibrionaceae</taxon>
        <taxon>Chitinivibrio</taxon>
    </lineage>
</organism>
<gene>
    <name evidence="5" type="ORF">CALK_0946</name>
</gene>
<dbReference type="eggNOG" id="COG1361">
    <property type="taxonomic scope" value="Bacteria"/>
</dbReference>
<sequence>MKKPVAYLFCLFSLLAAYDIRHVDSHDTLVVEYTHHSHTLTDTLIGEEKFTIVHGPEKGRFLTKGAPFLPRTATVLALPNRATPQVISVDTIYRKIPLPAPVMPSRGNILRAQAQQSHPHPSSDTVGGDWFPRSLYDLDTPRTVQGQAEAVLRLHPYQYNHETQTLRVIDTLRVHITLDHSTAMRPLSSSPPSMAAHERSRQRRHINPLAAPPSSEEERDRMLVLAHPDHIPLLTEYVRWKNKRGLETIIHPYAEESPEEIREIFRTEYLTHGLTYAVIIGDWETIPSLMDTYYEPGEQPERVSEDPALGMFEEGSLYADIFVGRISVETEQELQTYLEKVLTYEKYPEEGADWYQSATGIGSREGRPADYRWIADSIHAPLAEYGFTTLDTIFELKNGTEDDLSTYINEGRSLINFMGHGDNRGFGFTSGFWYTAEHIDSLKNNHRLPWIIPLACNVGQFKGRTVVAEEWIRKEKGGAIAIVGSSPLMHWYPPQLAQVDMNRRIASGDDLSMGEIFYAGKATMLDHQGEAGKKTARTWIFFGDPSLPLFTAPPRAITPEYTPRFTQKDSRLTLSAPSGSRVTIYGEKNGILTTEIMKETETTLQFTPAIPEDSLFLTITGKNRLPYRGIIFPSDRSSLISTDENTSNSLSLTMADRHRLQGTVPQDGTYEIQLYTLRGERVLVQKQSLQAGAWELPLHEHSLAAQTYIVRLKGSGHHISRRIRIPSL</sequence>
<feature type="domain" description="Gingipain propeptide" evidence="4">
    <location>
        <begin position="31"/>
        <end position="181"/>
    </location>
</feature>
<dbReference type="InterPro" id="IPR029031">
    <property type="entry name" value="Gingipain_N_sf"/>
</dbReference>
<evidence type="ECO:0000259" key="4">
    <source>
        <dbReference type="Pfam" id="PF08126"/>
    </source>
</evidence>
<dbReference type="AlphaFoldDB" id="U7D6S1"/>
<dbReference type="Gene3D" id="2.60.40.3800">
    <property type="match status" value="1"/>
</dbReference>
<evidence type="ECO:0000256" key="2">
    <source>
        <dbReference type="SAM" id="MobiDB-lite"/>
    </source>
</evidence>
<dbReference type="EMBL" id="ASJR01000006">
    <property type="protein sequence ID" value="ERP32214.1"/>
    <property type="molecule type" value="Genomic_DNA"/>
</dbReference>
<dbReference type="Pfam" id="PF01364">
    <property type="entry name" value="Peptidase_C25"/>
    <property type="match status" value="1"/>
</dbReference>
<dbReference type="RefSeq" id="WP_022636445.1">
    <property type="nucleotide sequence ID" value="NZ_ASJR01000006.1"/>
</dbReference>
<dbReference type="InterPro" id="IPR012600">
    <property type="entry name" value="Propeptide_C25"/>
</dbReference>
<feature type="region of interest" description="Disordered" evidence="2">
    <location>
        <begin position="183"/>
        <end position="219"/>
    </location>
</feature>
<evidence type="ECO:0000259" key="3">
    <source>
        <dbReference type="Pfam" id="PF01364"/>
    </source>
</evidence>
<protein>
    <submittedName>
        <fullName evidence="5">Putative Gingipain R</fullName>
    </submittedName>
</protein>
<keyword evidence="1" id="KW-0732">Signal</keyword>
<dbReference type="OrthoDB" id="5294031at2"/>
<name>U7D6S1_9BACT</name>
<evidence type="ECO:0000313" key="6">
    <source>
        <dbReference type="Proteomes" id="UP000017148"/>
    </source>
</evidence>
<evidence type="ECO:0000256" key="1">
    <source>
        <dbReference type="ARBA" id="ARBA00022729"/>
    </source>
</evidence>